<dbReference type="EMBL" id="FCON02000065">
    <property type="protein sequence ID" value="SAL76311.1"/>
    <property type="molecule type" value="Genomic_DNA"/>
</dbReference>
<name>A0A158K766_9BURK</name>
<evidence type="ECO:0000313" key="3">
    <source>
        <dbReference type="Proteomes" id="UP000054770"/>
    </source>
</evidence>
<evidence type="ECO:0000256" key="1">
    <source>
        <dbReference type="SAM" id="MobiDB-lite"/>
    </source>
</evidence>
<feature type="region of interest" description="Disordered" evidence="1">
    <location>
        <begin position="203"/>
        <end position="235"/>
    </location>
</feature>
<dbReference type="AlphaFoldDB" id="A0A158K766"/>
<organism evidence="2 3">
    <name type="scientific">Caballeronia choica</name>
    <dbReference type="NCBI Taxonomy" id="326476"/>
    <lineage>
        <taxon>Bacteria</taxon>
        <taxon>Pseudomonadati</taxon>
        <taxon>Pseudomonadota</taxon>
        <taxon>Betaproteobacteria</taxon>
        <taxon>Burkholderiales</taxon>
        <taxon>Burkholderiaceae</taxon>
        <taxon>Caballeronia</taxon>
    </lineage>
</organism>
<comment type="caution">
    <text evidence="2">The sequence shown here is derived from an EMBL/GenBank/DDBJ whole genome shotgun (WGS) entry which is preliminary data.</text>
</comment>
<reference evidence="2" key="1">
    <citation type="submission" date="2016-01" db="EMBL/GenBank/DDBJ databases">
        <authorList>
            <person name="Peeters C."/>
        </authorList>
    </citation>
    <scope>NUCLEOTIDE SEQUENCE [LARGE SCALE GENOMIC DNA]</scope>
    <source>
        <strain evidence="2">LMG 22940</strain>
    </source>
</reference>
<proteinExistence type="predicted"/>
<feature type="region of interest" description="Disordered" evidence="1">
    <location>
        <begin position="143"/>
        <end position="166"/>
    </location>
</feature>
<dbReference type="Proteomes" id="UP000054770">
    <property type="component" value="Unassembled WGS sequence"/>
</dbReference>
<gene>
    <name evidence="2" type="ORF">AWB68_04955</name>
</gene>
<feature type="compositionally biased region" description="Polar residues" evidence="1">
    <location>
        <begin position="207"/>
        <end position="219"/>
    </location>
</feature>
<accession>A0A158K766</accession>
<protein>
    <submittedName>
        <fullName evidence="2">Uncharacterized protein</fullName>
    </submittedName>
</protein>
<feature type="region of interest" description="Disordered" evidence="1">
    <location>
        <begin position="84"/>
        <end position="125"/>
    </location>
</feature>
<keyword evidence="3" id="KW-1185">Reference proteome</keyword>
<sequence>MRSLRRFRAIARRCGKHSLDRCPFQPFDGLVQRQVWQSIVQRDGLRQSRRRGIEESEVVFRHERTARERPQSLHRVLQFAGVTGPRVTQKPPFGAGTERGCCASHQHRPREKMPRERSKLRSRSPSSILEGLLSFKVDSSGWTRKTSSAASVEPLENESGASSSSTMQMRASRSAIHRWTLFGERPHALLLIAGIEEKLETPCASDGSMSKPASATSETRPWRKPSRHRPARRSGPFIGRYFPLVRSRRIAFHPHQA</sequence>
<evidence type="ECO:0000313" key="2">
    <source>
        <dbReference type="EMBL" id="SAL76311.1"/>
    </source>
</evidence>
<feature type="compositionally biased region" description="Basic residues" evidence="1">
    <location>
        <begin position="222"/>
        <end position="232"/>
    </location>
</feature>